<dbReference type="Proteomes" id="UP000886780">
    <property type="component" value="Unassembled WGS sequence"/>
</dbReference>
<name>A0A9D2AY37_9FIRM</name>
<dbReference type="AlphaFoldDB" id="A0A9D2AY37"/>
<protein>
    <submittedName>
        <fullName evidence="1">HPr family phosphocarrier protein</fullName>
    </submittedName>
</protein>
<dbReference type="EMBL" id="DXEU01000207">
    <property type="protein sequence ID" value="HIX53381.1"/>
    <property type="molecule type" value="Genomic_DNA"/>
</dbReference>
<evidence type="ECO:0000313" key="1">
    <source>
        <dbReference type="EMBL" id="HIX53381.1"/>
    </source>
</evidence>
<accession>A0A9D2AY37</accession>
<evidence type="ECO:0000313" key="2">
    <source>
        <dbReference type="Proteomes" id="UP000886780"/>
    </source>
</evidence>
<comment type="caution">
    <text evidence="1">The sequence shown here is derived from an EMBL/GenBank/DDBJ whole genome shotgun (WGS) entry which is preliminary data.</text>
</comment>
<organism evidence="1 2">
    <name type="scientific">Candidatus Lachnoclostridium stercoripullorum</name>
    <dbReference type="NCBI Taxonomy" id="2838635"/>
    <lineage>
        <taxon>Bacteria</taxon>
        <taxon>Bacillati</taxon>
        <taxon>Bacillota</taxon>
        <taxon>Clostridia</taxon>
        <taxon>Lachnospirales</taxon>
        <taxon>Lachnospiraceae</taxon>
    </lineage>
</organism>
<dbReference type="InterPro" id="IPR035895">
    <property type="entry name" value="HPr-like_sf"/>
</dbReference>
<sequence length="90" mass="10193">MIMVERKFRVFSGGQTQPVPISALIQAANRFHCTIYMEIGSKQYNMKDYDECQSGVQSVNKICVLRFDGADEQEAEGRFQTLFGGYSRAV</sequence>
<reference evidence="1" key="1">
    <citation type="journal article" date="2021" name="PeerJ">
        <title>Extensive microbial diversity within the chicken gut microbiome revealed by metagenomics and culture.</title>
        <authorList>
            <person name="Gilroy R."/>
            <person name="Ravi A."/>
            <person name="Getino M."/>
            <person name="Pursley I."/>
            <person name="Horton D.L."/>
            <person name="Alikhan N.F."/>
            <person name="Baker D."/>
            <person name="Gharbi K."/>
            <person name="Hall N."/>
            <person name="Watson M."/>
            <person name="Adriaenssens E.M."/>
            <person name="Foster-Nyarko E."/>
            <person name="Jarju S."/>
            <person name="Secka A."/>
            <person name="Antonio M."/>
            <person name="Oren A."/>
            <person name="Chaudhuri R.R."/>
            <person name="La Ragione R."/>
            <person name="Hildebrand F."/>
            <person name="Pallen M.J."/>
        </authorList>
    </citation>
    <scope>NUCLEOTIDE SEQUENCE</scope>
    <source>
        <strain evidence="1">ChiGjej4B4-12881</strain>
    </source>
</reference>
<gene>
    <name evidence="1" type="ORF">IAA28_11345</name>
</gene>
<dbReference type="SUPFAM" id="SSF55594">
    <property type="entry name" value="HPr-like"/>
    <property type="match status" value="1"/>
</dbReference>
<proteinExistence type="predicted"/>
<reference evidence="1" key="2">
    <citation type="submission" date="2021-04" db="EMBL/GenBank/DDBJ databases">
        <authorList>
            <person name="Gilroy R."/>
        </authorList>
    </citation>
    <scope>NUCLEOTIDE SEQUENCE</scope>
    <source>
        <strain evidence="1">ChiGjej4B4-12881</strain>
    </source>
</reference>
<dbReference type="Gene3D" id="3.30.1340.10">
    <property type="entry name" value="HPr-like"/>
    <property type="match status" value="1"/>
</dbReference>